<dbReference type="PANTHER" id="PTHR40252">
    <property type="entry name" value="BLR0328 PROTEIN"/>
    <property type="match status" value="1"/>
</dbReference>
<dbReference type="AlphaFoldDB" id="A0A0L6JKD9"/>
<dbReference type="PANTHER" id="PTHR40252:SF2">
    <property type="entry name" value="BLR0328 PROTEIN"/>
    <property type="match status" value="1"/>
</dbReference>
<dbReference type="PATRIC" id="fig|398512.5.peg.1555"/>
<protein>
    <recommendedName>
        <fullName evidence="5">FIST C domain-containing protein</fullName>
    </recommendedName>
</protein>
<dbReference type="SMART" id="SM01204">
    <property type="entry name" value="FIST_C"/>
    <property type="match status" value="1"/>
</dbReference>
<dbReference type="Pfam" id="PF10442">
    <property type="entry name" value="FIST_C"/>
    <property type="match status" value="1"/>
</dbReference>
<dbReference type="eggNOG" id="COG3287">
    <property type="taxonomic scope" value="Bacteria"/>
</dbReference>
<accession>A0A0L6JKD9</accession>
<evidence type="ECO:0008006" key="5">
    <source>
        <dbReference type="Google" id="ProtNLM"/>
    </source>
</evidence>
<dbReference type="Pfam" id="PF08495">
    <property type="entry name" value="FIST"/>
    <property type="match status" value="1"/>
</dbReference>
<dbReference type="OrthoDB" id="9807794at2"/>
<evidence type="ECO:0000259" key="1">
    <source>
        <dbReference type="SMART" id="SM00897"/>
    </source>
</evidence>
<feature type="domain" description="FIST C-domain" evidence="2">
    <location>
        <begin position="231"/>
        <end position="365"/>
    </location>
</feature>
<dbReference type="STRING" id="398512.Bccel_1496"/>
<dbReference type="InterPro" id="IPR013702">
    <property type="entry name" value="FIST_domain_N"/>
</dbReference>
<proteinExistence type="predicted"/>
<comment type="caution">
    <text evidence="3">The sequence shown here is derived from an EMBL/GenBank/DDBJ whole genome shotgun (WGS) entry which is preliminary data.</text>
</comment>
<dbReference type="EMBL" id="LGTC01000001">
    <property type="protein sequence ID" value="KNY26234.1"/>
    <property type="molecule type" value="Genomic_DNA"/>
</dbReference>
<evidence type="ECO:0000313" key="4">
    <source>
        <dbReference type="Proteomes" id="UP000036923"/>
    </source>
</evidence>
<reference evidence="4" key="1">
    <citation type="submission" date="2015-07" db="EMBL/GenBank/DDBJ databases">
        <title>Near-Complete Genome Sequence of the Cellulolytic Bacterium Bacteroides (Pseudobacteroides) cellulosolvens ATCC 35603.</title>
        <authorList>
            <person name="Dassa B."/>
            <person name="Utturkar S.M."/>
            <person name="Klingeman D.M."/>
            <person name="Hurt R.A."/>
            <person name="Keller M."/>
            <person name="Xu J."/>
            <person name="Reddy Y.H.K."/>
            <person name="Borovok I."/>
            <person name="Grinberg I.R."/>
            <person name="Lamed R."/>
            <person name="Zhivin O."/>
            <person name="Bayer E.A."/>
            <person name="Brown S.D."/>
        </authorList>
    </citation>
    <scope>NUCLEOTIDE SEQUENCE [LARGE SCALE GENOMIC DNA]</scope>
    <source>
        <strain evidence="4">DSM 2933</strain>
    </source>
</reference>
<organism evidence="3 4">
    <name type="scientific">Pseudobacteroides cellulosolvens ATCC 35603 = DSM 2933</name>
    <dbReference type="NCBI Taxonomy" id="398512"/>
    <lineage>
        <taxon>Bacteria</taxon>
        <taxon>Bacillati</taxon>
        <taxon>Bacillota</taxon>
        <taxon>Clostridia</taxon>
        <taxon>Eubacteriales</taxon>
        <taxon>Oscillospiraceae</taxon>
        <taxon>Pseudobacteroides</taxon>
    </lineage>
</organism>
<dbReference type="InterPro" id="IPR019494">
    <property type="entry name" value="FIST_C"/>
</dbReference>
<dbReference type="RefSeq" id="WP_036942237.1">
    <property type="nucleotide sequence ID" value="NZ_JQKC01000018.1"/>
</dbReference>
<keyword evidence="4" id="KW-1185">Reference proteome</keyword>
<name>A0A0L6JKD9_9FIRM</name>
<evidence type="ECO:0000259" key="2">
    <source>
        <dbReference type="SMART" id="SM01204"/>
    </source>
</evidence>
<gene>
    <name evidence="3" type="ORF">Bccel_1496</name>
</gene>
<dbReference type="Proteomes" id="UP000036923">
    <property type="component" value="Unassembled WGS sequence"/>
</dbReference>
<sequence>MLKVAIGHSEDVIIDEAVKEILCQIHATLGDIIPQAGILFCTLDCDHAHILSLIRTAYPSIQLIGCTTDGEMSSVHGFTEDSIVFMVFASDTIEICAGLGEGSSLRGKEVGNDAALKALSGLKRCKNQERFAIMLTDPLNAGVSDIDKGIEEVLGQNFPLIGAASAAHSKKRTTFQFYNDKVATDSVVLLLFAGPVTFSCGINGGHTPMGAKELVTSSNKNVLYSIGDKPALEYFQRYIGSSHILFMNYCLAVYEKDRDSFYVRSAPFCDPDTGSVTLNGVVPEGSYVQLITADKNSCIDTCTRSIKTALNNYKGIKPAAALNFSCAGRKIMMGTQVIKEAQTVQEHLNYIPFCGFYSFGEIGPLAQGSQSLFHGTTFITLLIGSED</sequence>
<evidence type="ECO:0000313" key="3">
    <source>
        <dbReference type="EMBL" id="KNY26234.1"/>
    </source>
</evidence>
<dbReference type="SMART" id="SM00897">
    <property type="entry name" value="FIST"/>
    <property type="match status" value="1"/>
</dbReference>
<feature type="domain" description="FIST" evidence="1">
    <location>
        <begin position="33"/>
        <end position="230"/>
    </location>
</feature>